<organism evidence="1 2">
    <name type="scientific">Pluteus cervinus</name>
    <dbReference type="NCBI Taxonomy" id="181527"/>
    <lineage>
        <taxon>Eukaryota</taxon>
        <taxon>Fungi</taxon>
        <taxon>Dikarya</taxon>
        <taxon>Basidiomycota</taxon>
        <taxon>Agaricomycotina</taxon>
        <taxon>Agaricomycetes</taxon>
        <taxon>Agaricomycetidae</taxon>
        <taxon>Agaricales</taxon>
        <taxon>Pluteineae</taxon>
        <taxon>Pluteaceae</taxon>
        <taxon>Pluteus</taxon>
    </lineage>
</organism>
<evidence type="ECO:0000313" key="2">
    <source>
        <dbReference type="Proteomes" id="UP000308600"/>
    </source>
</evidence>
<gene>
    <name evidence="1" type="ORF">BDN72DRAFT_280833</name>
</gene>
<reference evidence="1 2" key="1">
    <citation type="journal article" date="2019" name="Nat. Ecol. Evol.">
        <title>Megaphylogeny resolves global patterns of mushroom evolution.</title>
        <authorList>
            <person name="Varga T."/>
            <person name="Krizsan K."/>
            <person name="Foldi C."/>
            <person name="Dima B."/>
            <person name="Sanchez-Garcia M."/>
            <person name="Sanchez-Ramirez S."/>
            <person name="Szollosi G.J."/>
            <person name="Szarkandi J.G."/>
            <person name="Papp V."/>
            <person name="Albert L."/>
            <person name="Andreopoulos W."/>
            <person name="Angelini C."/>
            <person name="Antonin V."/>
            <person name="Barry K.W."/>
            <person name="Bougher N.L."/>
            <person name="Buchanan P."/>
            <person name="Buyck B."/>
            <person name="Bense V."/>
            <person name="Catcheside P."/>
            <person name="Chovatia M."/>
            <person name="Cooper J."/>
            <person name="Damon W."/>
            <person name="Desjardin D."/>
            <person name="Finy P."/>
            <person name="Geml J."/>
            <person name="Haridas S."/>
            <person name="Hughes K."/>
            <person name="Justo A."/>
            <person name="Karasinski D."/>
            <person name="Kautmanova I."/>
            <person name="Kiss B."/>
            <person name="Kocsube S."/>
            <person name="Kotiranta H."/>
            <person name="LaButti K.M."/>
            <person name="Lechner B.E."/>
            <person name="Liimatainen K."/>
            <person name="Lipzen A."/>
            <person name="Lukacs Z."/>
            <person name="Mihaltcheva S."/>
            <person name="Morgado L.N."/>
            <person name="Niskanen T."/>
            <person name="Noordeloos M.E."/>
            <person name="Ohm R.A."/>
            <person name="Ortiz-Santana B."/>
            <person name="Ovrebo C."/>
            <person name="Racz N."/>
            <person name="Riley R."/>
            <person name="Savchenko A."/>
            <person name="Shiryaev A."/>
            <person name="Soop K."/>
            <person name="Spirin V."/>
            <person name="Szebenyi C."/>
            <person name="Tomsovsky M."/>
            <person name="Tulloss R.E."/>
            <person name="Uehling J."/>
            <person name="Grigoriev I.V."/>
            <person name="Vagvolgyi C."/>
            <person name="Papp T."/>
            <person name="Martin F.M."/>
            <person name="Miettinen O."/>
            <person name="Hibbett D.S."/>
            <person name="Nagy L.G."/>
        </authorList>
    </citation>
    <scope>NUCLEOTIDE SEQUENCE [LARGE SCALE GENOMIC DNA]</scope>
    <source>
        <strain evidence="1 2">NL-1719</strain>
    </source>
</reference>
<sequence length="91" mass="10048">MTNVNGSKGAGSCQPGQRSTLNDAAKIHKYCQREQSYRSSTIPGLGSDSELDGEVSSNLTFSLAPGWSFVQTEDWRKDFGGCRMGRGLWRW</sequence>
<evidence type="ECO:0000313" key="1">
    <source>
        <dbReference type="EMBL" id="TFK64181.1"/>
    </source>
</evidence>
<dbReference type="Proteomes" id="UP000308600">
    <property type="component" value="Unassembled WGS sequence"/>
</dbReference>
<protein>
    <submittedName>
        <fullName evidence="1">Uncharacterized protein</fullName>
    </submittedName>
</protein>
<dbReference type="EMBL" id="ML208486">
    <property type="protein sequence ID" value="TFK64181.1"/>
    <property type="molecule type" value="Genomic_DNA"/>
</dbReference>
<proteinExistence type="predicted"/>
<keyword evidence="2" id="KW-1185">Reference proteome</keyword>
<accession>A0ACD3AF69</accession>
<name>A0ACD3AF69_9AGAR</name>